<protein>
    <recommendedName>
        <fullName evidence="3">RNA ligase domain-containing protein</fullName>
    </recommendedName>
</protein>
<evidence type="ECO:0000313" key="2">
    <source>
        <dbReference type="EMBL" id="CAD9352240.1"/>
    </source>
</evidence>
<feature type="compositionally biased region" description="Low complexity" evidence="1">
    <location>
        <begin position="12"/>
        <end position="42"/>
    </location>
</feature>
<organism evidence="2">
    <name type="scientific">Ditylum brightwellii</name>
    <dbReference type="NCBI Taxonomy" id="49249"/>
    <lineage>
        <taxon>Eukaryota</taxon>
        <taxon>Sar</taxon>
        <taxon>Stramenopiles</taxon>
        <taxon>Ochrophyta</taxon>
        <taxon>Bacillariophyta</taxon>
        <taxon>Mediophyceae</taxon>
        <taxon>Lithodesmiophycidae</taxon>
        <taxon>Lithodesmiales</taxon>
        <taxon>Lithodesmiaceae</taxon>
        <taxon>Ditylum</taxon>
    </lineage>
</organism>
<accession>A0A7S2ESW6</accession>
<dbReference type="EMBL" id="HBGN01034770">
    <property type="protein sequence ID" value="CAD9352240.1"/>
    <property type="molecule type" value="Transcribed_RNA"/>
</dbReference>
<reference evidence="2" key="1">
    <citation type="submission" date="2021-01" db="EMBL/GenBank/DDBJ databases">
        <authorList>
            <person name="Corre E."/>
            <person name="Pelletier E."/>
            <person name="Niang G."/>
            <person name="Scheremetjew M."/>
            <person name="Finn R."/>
            <person name="Kale V."/>
            <person name="Holt S."/>
            <person name="Cochrane G."/>
            <person name="Meng A."/>
            <person name="Brown T."/>
            <person name="Cohen L."/>
        </authorList>
    </citation>
    <scope>NUCLEOTIDE SEQUENCE</scope>
    <source>
        <strain evidence="2">Pop2</strain>
    </source>
</reference>
<feature type="region of interest" description="Disordered" evidence="1">
    <location>
        <begin position="74"/>
        <end position="93"/>
    </location>
</feature>
<dbReference type="AlphaFoldDB" id="A0A7S2ESW6"/>
<gene>
    <name evidence="2" type="ORF">DBRI1063_LOCUS22347</name>
</gene>
<evidence type="ECO:0008006" key="3">
    <source>
        <dbReference type="Google" id="ProtNLM"/>
    </source>
</evidence>
<feature type="region of interest" description="Disordered" evidence="1">
    <location>
        <begin position="449"/>
        <end position="470"/>
    </location>
</feature>
<proteinExistence type="predicted"/>
<sequence>MTESQDKETTRAKMTSATAAAEAASSNSEAKIAVSSSSTSSPFLQFSSFTAEEKDQMNKLQHVGCEVRDLKLHIQSKQENENTNKQENDEDEDTKTLNQLLFQMNDIRSQLGRSILREVKTIIRILEGKSPSTDNNNNISNEDGLESEAIQLTNMLPSGKPRKDMEKRLRAIRKQKKAAQKSLFDKSLHTKSLRIQRKIHHLLSSTGLGDTFQYYPNSLNTEINKLVPNQLIVLTEKWDGTTVQATNKGIFKRSDKFTKGDARKFQTMKEEERYDIERLDVGFDEFLATKNGGSTSCRGGGDKSCKYIREAIEPYYPIFASMDDDICVYFEAVGTKIQARFKTCNIAPYSNPEPSSSSVDSDYWHDIRVFDFTRNGQFLSWNETKSLALKLKLPLVGFTDPPMPLNINQIVGMLRSGLTYDVKSDVNHPANCALLEGYVVRGLIHEHEGKGGIDEQPQRTTERDEEPIAKIRVEDLEQFAPIEKELTK</sequence>
<feature type="region of interest" description="Disordered" evidence="1">
    <location>
        <begin position="1"/>
        <end position="42"/>
    </location>
</feature>
<feature type="compositionally biased region" description="Basic and acidic residues" evidence="1">
    <location>
        <begin position="74"/>
        <end position="87"/>
    </location>
</feature>
<feature type="compositionally biased region" description="Basic and acidic residues" evidence="1">
    <location>
        <begin position="1"/>
        <end position="11"/>
    </location>
</feature>
<evidence type="ECO:0000256" key="1">
    <source>
        <dbReference type="SAM" id="MobiDB-lite"/>
    </source>
</evidence>
<name>A0A7S2ESW6_9STRA</name>